<dbReference type="AlphaFoldDB" id="A0A5C6TY47"/>
<reference evidence="1 2" key="1">
    <citation type="submission" date="2019-08" db="EMBL/GenBank/DDBJ databases">
        <authorList>
            <person name="Khan S.A."/>
            <person name="Jeon C.O."/>
            <person name="Jeong S.E."/>
        </authorList>
    </citation>
    <scope>NUCLEOTIDE SEQUENCE [LARGE SCALE GENOMIC DNA]</scope>
    <source>
        <strain evidence="2">IMCC1728</strain>
    </source>
</reference>
<accession>A0A5C6TY47</accession>
<protein>
    <recommendedName>
        <fullName evidence="3">LysE family translocator</fullName>
    </recommendedName>
</protein>
<comment type="caution">
    <text evidence="1">The sequence shown here is derived from an EMBL/GenBank/DDBJ whole genome shotgun (WGS) entry which is preliminary data.</text>
</comment>
<proteinExistence type="predicted"/>
<gene>
    <name evidence="1" type="ORF">FSC37_03730</name>
</gene>
<evidence type="ECO:0000313" key="2">
    <source>
        <dbReference type="Proteomes" id="UP000321832"/>
    </source>
</evidence>
<organism evidence="1 2">
    <name type="scientific">Piscinibacter aquaticus</name>
    <dbReference type="NCBI Taxonomy" id="392597"/>
    <lineage>
        <taxon>Bacteria</taxon>
        <taxon>Pseudomonadati</taxon>
        <taxon>Pseudomonadota</taxon>
        <taxon>Betaproteobacteria</taxon>
        <taxon>Burkholderiales</taxon>
        <taxon>Sphaerotilaceae</taxon>
        <taxon>Piscinibacter</taxon>
    </lineage>
</organism>
<sequence length="106" mass="11093">MIVLPGMDMTFVLAPCLLKPTAYVFRLAVFPQCLRPGRGPIVAQALLLGSITAATQAGVYGGVALAAGRMHGALQANLHAPRRLGRIVAVLFAATAGVTRWQGRQA</sequence>
<keyword evidence="2" id="KW-1185">Reference proteome</keyword>
<dbReference type="Proteomes" id="UP000321832">
    <property type="component" value="Unassembled WGS sequence"/>
</dbReference>
<evidence type="ECO:0000313" key="1">
    <source>
        <dbReference type="EMBL" id="TXC65533.1"/>
    </source>
</evidence>
<evidence type="ECO:0008006" key="3">
    <source>
        <dbReference type="Google" id="ProtNLM"/>
    </source>
</evidence>
<name>A0A5C6TY47_9BURK</name>
<dbReference type="EMBL" id="VOPW01000001">
    <property type="protein sequence ID" value="TXC65533.1"/>
    <property type="molecule type" value="Genomic_DNA"/>
</dbReference>